<dbReference type="GO" id="GO:0016281">
    <property type="term" value="C:eukaryotic translation initiation factor 4F complex"/>
    <property type="evidence" value="ECO:0007669"/>
    <property type="project" value="TreeGrafter"/>
</dbReference>
<reference evidence="4 5" key="1">
    <citation type="journal article" date="2015" name="Genome Biol.">
        <title>Comparative genomics of Steinernema reveals deeply conserved gene regulatory networks.</title>
        <authorList>
            <person name="Dillman A.R."/>
            <person name="Macchietto M."/>
            <person name="Porter C.F."/>
            <person name="Rogers A."/>
            <person name="Williams B."/>
            <person name="Antoshechkin I."/>
            <person name="Lee M.M."/>
            <person name="Goodwin Z."/>
            <person name="Lu X."/>
            <person name="Lewis E.E."/>
            <person name="Goodrich-Blair H."/>
            <person name="Stock S.P."/>
            <person name="Adams B.J."/>
            <person name="Sternberg P.W."/>
            <person name="Mortazavi A."/>
        </authorList>
    </citation>
    <scope>NUCLEOTIDE SEQUENCE [LARGE SCALE GENOMIC DNA]</scope>
    <source>
        <strain evidence="4 5">ALL</strain>
    </source>
</reference>
<keyword evidence="2" id="KW-0648">Protein biosynthesis</keyword>
<evidence type="ECO:0000256" key="2">
    <source>
        <dbReference type="RuleBase" id="RU004374"/>
    </source>
</evidence>
<feature type="region of interest" description="Disordered" evidence="3">
    <location>
        <begin position="169"/>
        <end position="189"/>
    </location>
</feature>
<comment type="similarity">
    <text evidence="2">Belongs to the eukaryotic initiation factor 4E family.</text>
</comment>
<accession>A0A4U5NX04</accession>
<reference evidence="4 5" key="2">
    <citation type="journal article" date="2019" name="G3 (Bethesda)">
        <title>Hybrid Assembly of the Genome of the Entomopathogenic Nematode Steinernema carpocapsae Identifies the X-Chromosome.</title>
        <authorList>
            <person name="Serra L."/>
            <person name="Macchietto M."/>
            <person name="Macias-Munoz A."/>
            <person name="McGill C.J."/>
            <person name="Rodriguez I.M."/>
            <person name="Rodriguez B."/>
            <person name="Murad R."/>
            <person name="Mortazavi A."/>
        </authorList>
    </citation>
    <scope>NUCLEOTIDE SEQUENCE [LARGE SCALE GENOMIC DNA]</scope>
    <source>
        <strain evidence="4 5">ALL</strain>
    </source>
</reference>
<dbReference type="PANTHER" id="PTHR11960">
    <property type="entry name" value="EUKARYOTIC TRANSLATION INITIATION FACTOR 4E RELATED"/>
    <property type="match status" value="1"/>
</dbReference>
<dbReference type="EMBL" id="AZBU02000003">
    <property type="protein sequence ID" value="TKR87982.1"/>
    <property type="molecule type" value="Genomic_DNA"/>
</dbReference>
<dbReference type="InterPro" id="IPR019770">
    <property type="entry name" value="TIF_eIF_4E_CS"/>
</dbReference>
<name>A0A4U5NX04_STECR</name>
<comment type="caution">
    <text evidence="4">The sequence shown here is derived from an EMBL/GenBank/DDBJ whole genome shotgun (WGS) entry which is preliminary data.</text>
</comment>
<dbReference type="GO" id="GO:0003743">
    <property type="term" value="F:translation initiation factor activity"/>
    <property type="evidence" value="ECO:0007669"/>
    <property type="project" value="UniProtKB-KW"/>
</dbReference>
<dbReference type="Proteomes" id="UP000298663">
    <property type="component" value="Unassembled WGS sequence"/>
</dbReference>
<evidence type="ECO:0000256" key="3">
    <source>
        <dbReference type="SAM" id="MobiDB-lite"/>
    </source>
</evidence>
<proteinExistence type="inferred from homology"/>
<protein>
    <recommendedName>
        <fullName evidence="1">eIF-4F 25 kDa subunit</fullName>
    </recommendedName>
</protein>
<dbReference type="Pfam" id="PF01652">
    <property type="entry name" value="IF4E"/>
    <property type="match status" value="1"/>
</dbReference>
<keyword evidence="5" id="KW-1185">Reference proteome</keyword>
<dbReference type="PROSITE" id="PS00813">
    <property type="entry name" value="IF4E"/>
    <property type="match status" value="1"/>
</dbReference>
<dbReference type="AlphaFoldDB" id="A0A4U5NX04"/>
<dbReference type="STRING" id="34508.A0A4U5NX04"/>
<dbReference type="OrthoDB" id="590761at2759"/>
<dbReference type="InterPro" id="IPR001040">
    <property type="entry name" value="TIF_eIF_4E"/>
</dbReference>
<evidence type="ECO:0000256" key="1">
    <source>
        <dbReference type="ARBA" id="ARBA00032656"/>
    </source>
</evidence>
<dbReference type="SUPFAM" id="SSF55418">
    <property type="entry name" value="eIF4e-like"/>
    <property type="match status" value="1"/>
</dbReference>
<dbReference type="PANTHER" id="PTHR11960:SF69">
    <property type="entry name" value="EUKARYOTIC TRANSLATION INITIATION FACTOR 4E-3"/>
    <property type="match status" value="1"/>
</dbReference>
<keyword evidence="2" id="KW-0694">RNA-binding</keyword>
<dbReference type="Gene3D" id="3.30.760.10">
    <property type="entry name" value="RNA Cap, Translation Initiation Factor Eif4e"/>
    <property type="match status" value="1"/>
</dbReference>
<gene>
    <name evidence="4" type="ORF">L596_012296</name>
</gene>
<evidence type="ECO:0000313" key="4">
    <source>
        <dbReference type="EMBL" id="TKR87982.1"/>
    </source>
</evidence>
<evidence type="ECO:0000313" key="5">
    <source>
        <dbReference type="Proteomes" id="UP000298663"/>
    </source>
</evidence>
<organism evidence="4 5">
    <name type="scientific">Steinernema carpocapsae</name>
    <name type="common">Entomopathogenic nematode</name>
    <dbReference type="NCBI Taxonomy" id="34508"/>
    <lineage>
        <taxon>Eukaryota</taxon>
        <taxon>Metazoa</taxon>
        <taxon>Ecdysozoa</taxon>
        <taxon>Nematoda</taxon>
        <taxon>Chromadorea</taxon>
        <taxon>Rhabditida</taxon>
        <taxon>Tylenchina</taxon>
        <taxon>Panagrolaimomorpha</taxon>
        <taxon>Strongyloidoidea</taxon>
        <taxon>Steinernematidae</taxon>
        <taxon>Steinernema</taxon>
    </lineage>
</organism>
<dbReference type="GO" id="GO:0000340">
    <property type="term" value="F:RNA 7-methylguanosine cap binding"/>
    <property type="evidence" value="ECO:0007669"/>
    <property type="project" value="UniProtKB-ARBA"/>
</dbReference>
<sequence>MSSEEHPLHNKWTLWYLQYSPTRSWEESLSEVSNMDTVEKFWATFNHLQGPSKLGWGSDYYLFKEGIKPMWEDESNVKGGRWLVYIDKEKRDQQLDKNWLELLMAVVGEQFEEHGQEICGAVVNIRRKGDKITLWTRDALKDDVNLRIGQIFKQKLEIPDAEVMRYEVHKDSSSKRSSTVKPRIVLPQQ</sequence>
<keyword evidence="2" id="KW-0396">Initiation factor</keyword>
<dbReference type="InterPro" id="IPR023398">
    <property type="entry name" value="TIF_eIF4e-like"/>
</dbReference>